<evidence type="ECO:0000313" key="2">
    <source>
        <dbReference type="Proteomes" id="UP000243255"/>
    </source>
</evidence>
<reference evidence="2" key="1">
    <citation type="submission" date="2016-11" db="EMBL/GenBank/DDBJ databases">
        <authorList>
            <person name="Varghese N."/>
            <person name="Submissions S."/>
        </authorList>
    </citation>
    <scope>NUCLEOTIDE SEQUENCE [LARGE SCALE GENOMIC DNA]</scope>
    <source>
        <strain evidence="2">DSM 2635</strain>
    </source>
</reference>
<dbReference type="InterPro" id="IPR011990">
    <property type="entry name" value="TPR-like_helical_dom_sf"/>
</dbReference>
<keyword evidence="2" id="KW-1185">Reference proteome</keyword>
<dbReference type="RefSeq" id="WP_073125555.1">
    <property type="nucleotide sequence ID" value="NZ_BAABCH010000100.1"/>
</dbReference>
<dbReference type="EMBL" id="FQWX01000011">
    <property type="protein sequence ID" value="SHG91693.1"/>
    <property type="molecule type" value="Genomic_DNA"/>
</dbReference>
<accession>A0A1M5NRY1</accession>
<evidence type="ECO:0008006" key="3">
    <source>
        <dbReference type="Google" id="ProtNLM"/>
    </source>
</evidence>
<gene>
    <name evidence="1" type="ORF">SAMN04488530_11143</name>
</gene>
<name>A0A1M5NRY1_9FIRM</name>
<dbReference type="AlphaFoldDB" id="A0A1M5NRY1"/>
<organism evidence="1 2">
    <name type="scientific">Asaccharospora irregularis DSM 2635</name>
    <dbReference type="NCBI Taxonomy" id="1121321"/>
    <lineage>
        <taxon>Bacteria</taxon>
        <taxon>Bacillati</taxon>
        <taxon>Bacillota</taxon>
        <taxon>Clostridia</taxon>
        <taxon>Peptostreptococcales</taxon>
        <taxon>Peptostreptococcaceae</taxon>
        <taxon>Asaccharospora</taxon>
    </lineage>
</organism>
<proteinExistence type="predicted"/>
<sequence length="273" mass="31700">MAINDIFREMFKEQKRLKELEFQKEIIKKTLESKGSMLSDFEEGMSLLEDERYLEASEYLFRCAHENNSQAQYEIGRLLKDGLGLQKDIKEAKKYLMKSYKNGFKKSGALLREIRYNQNKEIKKQVNVDFETVNSDLGYTIDMPKDWVRLDPKNKNCFDTVAIDNFDGDVIFNIKMQVFLIEVPDSMTSCVSLDRVANHMGCIESVDFNNGHCDGKLICGEGLDGTCNYIFMTKGKRGVYDLRVIVDKYLEPIYEDIIDHIIYSFDLSEDNKL</sequence>
<dbReference type="SMART" id="SM00671">
    <property type="entry name" value="SEL1"/>
    <property type="match status" value="1"/>
</dbReference>
<dbReference type="Proteomes" id="UP000243255">
    <property type="component" value="Unassembled WGS sequence"/>
</dbReference>
<dbReference type="SUPFAM" id="SSF81901">
    <property type="entry name" value="HCP-like"/>
    <property type="match status" value="1"/>
</dbReference>
<evidence type="ECO:0000313" key="1">
    <source>
        <dbReference type="EMBL" id="SHG91693.1"/>
    </source>
</evidence>
<dbReference type="Gene3D" id="1.25.40.10">
    <property type="entry name" value="Tetratricopeptide repeat domain"/>
    <property type="match status" value="1"/>
</dbReference>
<dbReference type="InterPro" id="IPR006597">
    <property type="entry name" value="Sel1-like"/>
</dbReference>
<dbReference type="OrthoDB" id="1748039at2"/>
<protein>
    <recommendedName>
        <fullName evidence="3">Sel1 repeat-containing protein</fullName>
    </recommendedName>
</protein>